<name>A0A974PPG8_9HYPH</name>
<dbReference type="PANTHER" id="PTHR24422:SF8">
    <property type="entry name" value="CHEMOTAXIS PROTEIN"/>
    <property type="match status" value="1"/>
</dbReference>
<dbReference type="PROSITE" id="PS50123">
    <property type="entry name" value="CHER"/>
    <property type="match status" value="1"/>
</dbReference>
<dbReference type="EMBL" id="CP063362">
    <property type="protein sequence ID" value="QRG07056.1"/>
    <property type="molecule type" value="Genomic_DNA"/>
</dbReference>
<dbReference type="InterPro" id="IPR050903">
    <property type="entry name" value="Bact_Chemotaxis_MeTrfase"/>
</dbReference>
<dbReference type="PANTHER" id="PTHR24422">
    <property type="entry name" value="CHEMOTAXIS PROTEIN METHYLTRANSFERASE"/>
    <property type="match status" value="1"/>
</dbReference>
<dbReference type="GO" id="GO:0008757">
    <property type="term" value="F:S-adenosylmethionine-dependent methyltransferase activity"/>
    <property type="evidence" value="ECO:0007669"/>
    <property type="project" value="InterPro"/>
</dbReference>
<protein>
    <submittedName>
        <fullName evidence="3">Protein-glutamate O-methyltransferase CheR</fullName>
    </submittedName>
</protein>
<keyword evidence="4" id="KW-1185">Reference proteome</keyword>
<gene>
    <name evidence="3" type="ORF">EZH22_00980</name>
</gene>
<organism evidence="3 4">
    <name type="scientific">Xanthobacter dioxanivorans</name>
    <dbReference type="NCBI Taxonomy" id="2528964"/>
    <lineage>
        <taxon>Bacteria</taxon>
        <taxon>Pseudomonadati</taxon>
        <taxon>Pseudomonadota</taxon>
        <taxon>Alphaproteobacteria</taxon>
        <taxon>Hyphomicrobiales</taxon>
        <taxon>Xanthobacteraceae</taxon>
        <taxon>Xanthobacter</taxon>
    </lineage>
</organism>
<dbReference type="InterPro" id="IPR029063">
    <property type="entry name" value="SAM-dependent_MTases_sf"/>
</dbReference>
<feature type="region of interest" description="Disordered" evidence="1">
    <location>
        <begin position="298"/>
        <end position="319"/>
    </location>
</feature>
<dbReference type="Proteomes" id="UP000596427">
    <property type="component" value="Chromosome"/>
</dbReference>
<evidence type="ECO:0000313" key="4">
    <source>
        <dbReference type="Proteomes" id="UP000596427"/>
    </source>
</evidence>
<dbReference type="Pfam" id="PF01739">
    <property type="entry name" value="CheR"/>
    <property type="match status" value="1"/>
</dbReference>
<accession>A0A974PPG8</accession>
<evidence type="ECO:0000313" key="3">
    <source>
        <dbReference type="EMBL" id="QRG07056.1"/>
    </source>
</evidence>
<dbReference type="AlphaFoldDB" id="A0A974PPG8"/>
<dbReference type="SUPFAM" id="SSF53335">
    <property type="entry name" value="S-adenosyl-L-methionine-dependent methyltransferases"/>
    <property type="match status" value="1"/>
</dbReference>
<dbReference type="Gene3D" id="3.40.50.150">
    <property type="entry name" value="Vaccinia Virus protein VP39"/>
    <property type="match status" value="1"/>
</dbReference>
<dbReference type="SMART" id="SM00138">
    <property type="entry name" value="MeTrc"/>
    <property type="match status" value="1"/>
</dbReference>
<dbReference type="InterPro" id="IPR022641">
    <property type="entry name" value="CheR_N"/>
</dbReference>
<dbReference type="InterPro" id="IPR022642">
    <property type="entry name" value="CheR_C"/>
</dbReference>
<feature type="region of interest" description="Disordered" evidence="1">
    <location>
        <begin position="1"/>
        <end position="24"/>
    </location>
</feature>
<feature type="domain" description="CheR-type methyltransferase" evidence="2">
    <location>
        <begin position="23"/>
        <end position="297"/>
    </location>
</feature>
<dbReference type="PRINTS" id="PR00996">
    <property type="entry name" value="CHERMTFRASE"/>
</dbReference>
<dbReference type="InterPro" id="IPR000780">
    <property type="entry name" value="CheR_MeTrfase"/>
</dbReference>
<reference evidence="3 4" key="1">
    <citation type="submission" date="2020-10" db="EMBL/GenBank/DDBJ databases">
        <title>Degradation of 1,4-Dioxane by Xanthobacter sp. YN2, via a Novel Group-2 Soluble Di-Iron Monooxygenase.</title>
        <authorList>
            <person name="Ma F."/>
            <person name="Wang Y."/>
            <person name="Yang J."/>
            <person name="Guo H."/>
            <person name="Su D."/>
            <person name="Yu L."/>
        </authorList>
    </citation>
    <scope>NUCLEOTIDE SEQUENCE [LARGE SCALE GENOMIC DNA]</scope>
    <source>
        <strain evidence="3 4">YN2</strain>
    </source>
</reference>
<proteinExistence type="predicted"/>
<sequence length="319" mass="35640">MTSPQDEPPAGDGRAPGDPPGHDAADALALETIEVDLFVEALHRRYGYDFRDYSRASLTRRVRNLVTSLNLATISDLTTRLLHQPGRIAEVISGLSVPVSEFFRDPSVFLTLKEKVFPHLASYPQINVWQAGCAHGEEIYSLAILLSEAGLYERTRIFATDISKSALARAREGIFPLREAPDAARRYLAAGGAHSFSAYYHARYDLMKLDERLISRVTFAEHNLVTDGVFCEAHLILCRNVLIYFTTPLQDRVLARFAESLVRGGFLCVGTRENLEFSPARTQFQLVDANAQLYRLRTGAPGGPRNPVPEPFNPRRPER</sequence>
<dbReference type="Pfam" id="PF03705">
    <property type="entry name" value="CheR_N"/>
    <property type="match status" value="1"/>
</dbReference>
<dbReference type="SUPFAM" id="SSF47757">
    <property type="entry name" value="Chemotaxis receptor methyltransferase CheR, N-terminal domain"/>
    <property type="match status" value="1"/>
</dbReference>
<dbReference type="RefSeq" id="WP_203193969.1">
    <property type="nucleotide sequence ID" value="NZ_CP063362.1"/>
</dbReference>
<dbReference type="KEGG" id="xdi:EZH22_00980"/>
<evidence type="ECO:0000256" key="1">
    <source>
        <dbReference type="SAM" id="MobiDB-lite"/>
    </source>
</evidence>
<evidence type="ECO:0000259" key="2">
    <source>
        <dbReference type="PROSITE" id="PS50123"/>
    </source>
</evidence>